<feature type="compositionally biased region" description="Basic and acidic residues" evidence="1">
    <location>
        <begin position="45"/>
        <end position="55"/>
    </location>
</feature>
<evidence type="ECO:0000256" key="1">
    <source>
        <dbReference type="SAM" id="MobiDB-lite"/>
    </source>
</evidence>
<feature type="compositionally biased region" description="Low complexity" evidence="1">
    <location>
        <begin position="26"/>
        <end position="44"/>
    </location>
</feature>
<feature type="signal peptide" evidence="2">
    <location>
        <begin position="1"/>
        <end position="21"/>
    </location>
</feature>
<organism evidence="3 4">
    <name type="scientific">Rhodotorula paludigena</name>
    <dbReference type="NCBI Taxonomy" id="86838"/>
    <lineage>
        <taxon>Eukaryota</taxon>
        <taxon>Fungi</taxon>
        <taxon>Dikarya</taxon>
        <taxon>Basidiomycota</taxon>
        <taxon>Pucciniomycotina</taxon>
        <taxon>Microbotryomycetes</taxon>
        <taxon>Sporidiobolales</taxon>
        <taxon>Sporidiobolaceae</taxon>
        <taxon>Rhodotorula</taxon>
    </lineage>
</organism>
<evidence type="ECO:0000256" key="2">
    <source>
        <dbReference type="SAM" id="SignalP"/>
    </source>
</evidence>
<keyword evidence="4" id="KW-1185">Reference proteome</keyword>
<gene>
    <name evidence="3" type="ORF">Rhopal_004012-T1</name>
</gene>
<comment type="caution">
    <text evidence="3">The sequence shown here is derived from an EMBL/GenBank/DDBJ whole genome shotgun (WGS) entry which is preliminary data.</text>
</comment>
<feature type="region of interest" description="Disordered" evidence="1">
    <location>
        <begin position="26"/>
        <end position="91"/>
    </location>
</feature>
<evidence type="ECO:0000313" key="3">
    <source>
        <dbReference type="EMBL" id="GJN90998.1"/>
    </source>
</evidence>
<dbReference type="AlphaFoldDB" id="A0AAV5GQP8"/>
<accession>A0AAV5GQP8</accession>
<name>A0AAV5GQP8_9BASI</name>
<dbReference type="EMBL" id="BQKY01000008">
    <property type="protein sequence ID" value="GJN90998.1"/>
    <property type="molecule type" value="Genomic_DNA"/>
</dbReference>
<sequence>MLGSRLYLTLLVSLVCIPVYAAQDAAATPARARSSPRRLSSSLDSPEHAQLDMHRANKRAVSAALLEDDADKTDTSDDDEQPVKRGEHKHKKRCSYIGTFFHRIDCNAPVNSTSIPYAPAKPAATSSK</sequence>
<feature type="compositionally biased region" description="Acidic residues" evidence="1">
    <location>
        <begin position="66"/>
        <end position="80"/>
    </location>
</feature>
<protein>
    <submittedName>
        <fullName evidence="3">Uncharacterized protein</fullName>
    </submittedName>
</protein>
<evidence type="ECO:0000313" key="4">
    <source>
        <dbReference type="Proteomes" id="UP001342314"/>
    </source>
</evidence>
<reference evidence="3 4" key="1">
    <citation type="submission" date="2021-12" db="EMBL/GenBank/DDBJ databases">
        <title>High titer production of polyol ester of fatty acids by Rhodotorula paludigena BS15 towards product separation-free biomass refinery.</title>
        <authorList>
            <person name="Mano J."/>
            <person name="Ono H."/>
            <person name="Tanaka T."/>
            <person name="Naito K."/>
            <person name="Sushida H."/>
            <person name="Ike M."/>
            <person name="Tokuyasu K."/>
            <person name="Kitaoka M."/>
        </authorList>
    </citation>
    <scope>NUCLEOTIDE SEQUENCE [LARGE SCALE GENOMIC DNA]</scope>
    <source>
        <strain evidence="3 4">BS15</strain>
    </source>
</reference>
<feature type="chain" id="PRO_5043439388" evidence="2">
    <location>
        <begin position="22"/>
        <end position="128"/>
    </location>
</feature>
<dbReference type="Proteomes" id="UP001342314">
    <property type="component" value="Unassembled WGS sequence"/>
</dbReference>
<keyword evidence="2" id="KW-0732">Signal</keyword>
<proteinExistence type="predicted"/>